<comment type="similarity">
    <text evidence="3">Belongs to the glycosyltransferase 2 family.</text>
</comment>
<dbReference type="EMBL" id="LCNO01000007">
    <property type="protein sequence ID" value="KKU57978.1"/>
    <property type="molecule type" value="Genomic_DNA"/>
</dbReference>
<keyword evidence="9" id="KW-0735">Signal-anchor</keyword>
<evidence type="ECO:0000313" key="14">
    <source>
        <dbReference type="EMBL" id="KKU57978.1"/>
    </source>
</evidence>
<dbReference type="PANTHER" id="PTHR10859">
    <property type="entry name" value="GLYCOSYL TRANSFERASE"/>
    <property type="match status" value="1"/>
</dbReference>
<organism evidence="14 15">
    <name type="scientific">Candidatus Amesbacteria bacterium GW2011_GWA2_47_11b</name>
    <dbReference type="NCBI Taxonomy" id="1618358"/>
    <lineage>
        <taxon>Bacteria</taxon>
        <taxon>Candidatus Amesiibacteriota</taxon>
    </lineage>
</organism>
<protein>
    <recommendedName>
        <fullName evidence="4">dolichyl-phosphate beta-glucosyltransferase</fullName>
        <ecNumber evidence="4">2.4.1.117</ecNumber>
    </recommendedName>
</protein>
<gene>
    <name evidence="14" type="ORF">UX80_C0007G0007</name>
</gene>
<dbReference type="EC" id="2.4.1.117" evidence="4"/>
<proteinExistence type="inferred from homology"/>
<accession>A0A0G1TUZ5</accession>
<evidence type="ECO:0000256" key="5">
    <source>
        <dbReference type="ARBA" id="ARBA00022676"/>
    </source>
</evidence>
<evidence type="ECO:0000256" key="4">
    <source>
        <dbReference type="ARBA" id="ARBA00012583"/>
    </source>
</evidence>
<evidence type="ECO:0000256" key="2">
    <source>
        <dbReference type="ARBA" id="ARBA00004922"/>
    </source>
</evidence>
<dbReference type="PANTHER" id="PTHR10859:SF91">
    <property type="entry name" value="DOLICHYL-PHOSPHATE BETA-GLUCOSYLTRANSFERASE"/>
    <property type="match status" value="1"/>
</dbReference>
<keyword evidence="7" id="KW-0812">Transmembrane</keyword>
<evidence type="ECO:0000256" key="9">
    <source>
        <dbReference type="ARBA" id="ARBA00022968"/>
    </source>
</evidence>
<sequence>MFRMLVTIIFPAFNEEKRLKNCLEKTQAYLNTQGFSYEVIVINDGSHDATGQILADFQKRFHLKIINCEKNLGKGAAIKTGVMAARGDFILFSDVDLSVPIETLTKFLEKVKGGFDVVIGSRRVKGVKILTHQSDAREFMGHAFTKISNLVLGTSFADFTCGFKLFNKKAAKKIFALQRIDGWAFDAEVLFLARKLGFKVSQMGIVWSDVKDSKVHFPQDAITSLLGLLEIRLSAWRGYYFLDTNKQDQERGKTYSRKPSKIL</sequence>
<dbReference type="STRING" id="1618358.UX80_C0007G0007"/>
<keyword evidence="8" id="KW-0256">Endoplasmic reticulum</keyword>
<reference evidence="14 15" key="1">
    <citation type="journal article" date="2015" name="Nature">
        <title>rRNA introns, odd ribosomes, and small enigmatic genomes across a large radiation of phyla.</title>
        <authorList>
            <person name="Brown C.T."/>
            <person name="Hug L.A."/>
            <person name="Thomas B.C."/>
            <person name="Sharon I."/>
            <person name="Castelle C.J."/>
            <person name="Singh A."/>
            <person name="Wilkins M.J."/>
            <person name="Williams K.H."/>
            <person name="Banfield J.F."/>
        </authorList>
    </citation>
    <scope>NUCLEOTIDE SEQUENCE [LARGE SCALE GENOMIC DNA]</scope>
</reference>
<comment type="catalytic activity">
    <reaction evidence="12">
        <text>a di-trans,poly-cis-dolichyl phosphate + UDP-alpha-D-glucose = a di-trans,poly-cis-dolichyl beta-D-glucosyl phosphate + UDP</text>
        <dbReference type="Rhea" id="RHEA:15401"/>
        <dbReference type="Rhea" id="RHEA-COMP:19498"/>
        <dbReference type="Rhea" id="RHEA-COMP:19502"/>
        <dbReference type="ChEBI" id="CHEBI:57525"/>
        <dbReference type="ChEBI" id="CHEBI:57683"/>
        <dbReference type="ChEBI" id="CHEBI:58223"/>
        <dbReference type="ChEBI" id="CHEBI:58885"/>
        <dbReference type="EC" id="2.4.1.117"/>
    </reaction>
    <physiologicalReaction direction="left-to-right" evidence="12">
        <dbReference type="Rhea" id="RHEA:15402"/>
    </physiologicalReaction>
</comment>
<dbReference type="GO" id="GO:0004581">
    <property type="term" value="F:dolichyl-phosphate beta-glucosyltransferase activity"/>
    <property type="evidence" value="ECO:0007669"/>
    <property type="project" value="UniProtKB-EC"/>
</dbReference>
<dbReference type="SUPFAM" id="SSF53448">
    <property type="entry name" value="Nucleotide-diphospho-sugar transferases"/>
    <property type="match status" value="1"/>
</dbReference>
<evidence type="ECO:0000256" key="12">
    <source>
        <dbReference type="ARBA" id="ARBA00045097"/>
    </source>
</evidence>
<keyword evidence="6 14" id="KW-0808">Transferase</keyword>
<evidence type="ECO:0000256" key="3">
    <source>
        <dbReference type="ARBA" id="ARBA00006739"/>
    </source>
</evidence>
<evidence type="ECO:0000259" key="13">
    <source>
        <dbReference type="Pfam" id="PF00535"/>
    </source>
</evidence>
<dbReference type="InterPro" id="IPR029044">
    <property type="entry name" value="Nucleotide-diphossugar_trans"/>
</dbReference>
<comment type="caution">
    <text evidence="14">The sequence shown here is derived from an EMBL/GenBank/DDBJ whole genome shotgun (WGS) entry which is preliminary data.</text>
</comment>
<evidence type="ECO:0000256" key="11">
    <source>
        <dbReference type="ARBA" id="ARBA00023136"/>
    </source>
</evidence>
<evidence type="ECO:0000256" key="8">
    <source>
        <dbReference type="ARBA" id="ARBA00022824"/>
    </source>
</evidence>
<dbReference type="Pfam" id="PF00535">
    <property type="entry name" value="Glycos_transf_2"/>
    <property type="match status" value="1"/>
</dbReference>
<evidence type="ECO:0000256" key="7">
    <source>
        <dbReference type="ARBA" id="ARBA00022692"/>
    </source>
</evidence>
<keyword evidence="10" id="KW-1133">Transmembrane helix</keyword>
<evidence type="ECO:0000256" key="6">
    <source>
        <dbReference type="ARBA" id="ARBA00022679"/>
    </source>
</evidence>
<evidence type="ECO:0000313" key="15">
    <source>
        <dbReference type="Proteomes" id="UP000034307"/>
    </source>
</evidence>
<name>A0A0G1TUZ5_9BACT</name>
<feature type="domain" description="Glycosyltransferase 2-like" evidence="13">
    <location>
        <begin position="7"/>
        <end position="175"/>
    </location>
</feature>
<dbReference type="AlphaFoldDB" id="A0A0G1TUZ5"/>
<evidence type="ECO:0000256" key="10">
    <source>
        <dbReference type="ARBA" id="ARBA00022989"/>
    </source>
</evidence>
<comment type="subcellular location">
    <subcellularLocation>
        <location evidence="1">Endoplasmic reticulum membrane</location>
        <topology evidence="1">Single-pass membrane protein</topology>
    </subcellularLocation>
</comment>
<dbReference type="Gene3D" id="3.90.550.10">
    <property type="entry name" value="Spore Coat Polysaccharide Biosynthesis Protein SpsA, Chain A"/>
    <property type="match status" value="1"/>
</dbReference>
<keyword evidence="5" id="KW-0328">Glycosyltransferase</keyword>
<dbReference type="InterPro" id="IPR001173">
    <property type="entry name" value="Glyco_trans_2-like"/>
</dbReference>
<comment type="pathway">
    <text evidence="2">Protein modification; protein glycosylation.</text>
</comment>
<keyword evidence="11" id="KW-0472">Membrane</keyword>
<evidence type="ECO:0000256" key="1">
    <source>
        <dbReference type="ARBA" id="ARBA00004389"/>
    </source>
</evidence>
<dbReference type="Proteomes" id="UP000034307">
    <property type="component" value="Unassembled WGS sequence"/>
</dbReference>
<dbReference type="InterPro" id="IPR035518">
    <property type="entry name" value="DPG_synthase"/>
</dbReference>
<dbReference type="CDD" id="cd04188">
    <property type="entry name" value="DPG_synthase"/>
    <property type="match status" value="1"/>
</dbReference>
<dbReference type="GO" id="GO:0006487">
    <property type="term" value="P:protein N-linked glycosylation"/>
    <property type="evidence" value="ECO:0007669"/>
    <property type="project" value="TreeGrafter"/>
</dbReference>